<name>A0A6B0R0P6_9CETA</name>
<evidence type="ECO:0000256" key="14">
    <source>
        <dbReference type="ARBA" id="ARBA00043744"/>
    </source>
</evidence>
<evidence type="ECO:0000256" key="2">
    <source>
        <dbReference type="ARBA" id="ARBA00006003"/>
    </source>
</evidence>
<proteinExistence type="inferred from homology"/>
<keyword evidence="13" id="KW-0325">Glycoprotein</keyword>
<evidence type="ECO:0000256" key="1">
    <source>
        <dbReference type="ARBA" id="ARBA00004323"/>
    </source>
</evidence>
<evidence type="ECO:0000256" key="10">
    <source>
        <dbReference type="ARBA" id="ARBA00023098"/>
    </source>
</evidence>
<comment type="caution">
    <text evidence="16">The sequence shown here is derived from an EMBL/GenBank/DDBJ whole genome shotgun (WGS) entry which is preliminary data.</text>
</comment>
<keyword evidence="17" id="KW-1185">Reference proteome</keyword>
<comment type="subcellular location">
    <subcellularLocation>
        <location evidence="1">Golgi apparatus membrane</location>
        <topology evidence="1">Single-pass type II membrane protein</topology>
    </subcellularLocation>
</comment>
<dbReference type="PANTHER" id="PTHR45906:SF2">
    <property type="entry name" value="ALPHA-N-ACETYLGALACTOSAMINIDE ALPHA-2,6-SIALYLTRANSFERASE 3"/>
    <property type="match status" value="1"/>
</dbReference>
<evidence type="ECO:0000313" key="17">
    <source>
        <dbReference type="Proteomes" id="UP000322234"/>
    </source>
</evidence>
<evidence type="ECO:0000256" key="15">
    <source>
        <dbReference type="SAM" id="Phobius"/>
    </source>
</evidence>
<evidence type="ECO:0000256" key="7">
    <source>
        <dbReference type="ARBA" id="ARBA00022981"/>
    </source>
</evidence>
<dbReference type="Proteomes" id="UP000322234">
    <property type="component" value="Unassembled WGS sequence"/>
</dbReference>
<feature type="transmembrane region" description="Helical" evidence="15">
    <location>
        <begin position="210"/>
        <end position="228"/>
    </location>
</feature>
<keyword evidence="11 15" id="KW-0472">Membrane</keyword>
<evidence type="ECO:0000256" key="5">
    <source>
        <dbReference type="ARBA" id="ARBA00022692"/>
    </source>
</evidence>
<sequence length="692" mass="77979">MACILKFLKKIQDTAENSPVVTDLYRLKGSVFDLSRSLFSSMKRKFITKQLERNLSYWFNELARSSLVLIVVKIRDEVHNSSDIYLMLPRHFEDCKIGPKTQYKLCKLSKRKLPCFCKKESCKWSPTTLKPQNAIEMLDLHLLREEHLHPPPPPTNVLYHLFFRAPLKIRPCKTLHQQHAEIECPGKFQHSVRLCGFVVMLPLEFRRKSVIAASFIAAFLFLLVVRLVNEVNFPLLLNCFGQPGAKWIPFSYTYRRPLRTHYGYINVRTQETLSDTCLKSVAPPASELLMLHVELRKQLLVFLVVCGITYVSFHLETLISGRQLEKWLALFPGAGARLYPLGRGAQSFPQSPSPLWLLCQQLNACLGSAGLWSLEPVGPEATGLPDVLATKWQKLLCNYSNTEMSWEILSPLGLECRVTESEKPTAALVGAAIQLMEEKHTENDAVINIFMAGLLCKAEGKYYSSRINIFNKKSAGEEAFADKYNSAADLSSNGDLKLQESMSWAKQADTINLPVGSASLSSGSEEHTAPPLQLDCNLCAIVSNSGQMVGQKVGNEIDQSSCIWRMNNAPTKGYEEDVGRMTMIRVVSHTSVPLLLKNPDYFFKEANTTIYVIWGPFRNMRKDGNGIVYNMLKKTVDIYPNAQIYVTTEKRMSYCDGVFKKETGKDREKKKSAMCCSSLSDVGDGVVIRCGF</sequence>
<dbReference type="GO" id="GO:0001574">
    <property type="term" value="P:ganglioside biosynthetic process"/>
    <property type="evidence" value="ECO:0007669"/>
    <property type="project" value="TreeGrafter"/>
</dbReference>
<comment type="catalytic activity">
    <reaction evidence="14">
        <text>a ganglioside GM1b (d18:1(4E)) + CMP-N-acetyl-beta-neuraminate = a ganglioside GD1alpha (d18:1(4E)) + CMP + H(+)</text>
        <dbReference type="Rhea" id="RHEA:41968"/>
        <dbReference type="ChEBI" id="CHEBI:15378"/>
        <dbReference type="ChEBI" id="CHEBI:57812"/>
        <dbReference type="ChEBI" id="CHEBI:60377"/>
        <dbReference type="ChEBI" id="CHEBI:78568"/>
        <dbReference type="ChEBI" id="CHEBI:78569"/>
    </reaction>
    <physiologicalReaction direction="left-to-right" evidence="14">
        <dbReference type="Rhea" id="RHEA:41969"/>
    </physiologicalReaction>
</comment>
<accession>A0A6B0R0P6</accession>
<dbReference type="InterPro" id="IPR038578">
    <property type="entry name" value="GT29-like_sf"/>
</dbReference>
<protein>
    <recommendedName>
        <fullName evidence="18">Alpha-N-acetylgalactosaminide alpha-2,6-sialyltransferase 3</fullName>
    </recommendedName>
</protein>
<evidence type="ECO:0000256" key="6">
    <source>
        <dbReference type="ARBA" id="ARBA00022968"/>
    </source>
</evidence>
<keyword evidence="3" id="KW-0328">Glycosyltransferase</keyword>
<feature type="transmembrane region" description="Helical" evidence="15">
    <location>
        <begin position="299"/>
        <end position="319"/>
    </location>
</feature>
<evidence type="ECO:0000256" key="8">
    <source>
        <dbReference type="ARBA" id="ARBA00022989"/>
    </source>
</evidence>
<comment type="similarity">
    <text evidence="2">Belongs to the glycosyltransferase 29 family.</text>
</comment>
<keyword evidence="9" id="KW-0333">Golgi apparatus</keyword>
<dbReference type="GO" id="GO:0001665">
    <property type="term" value="F:alpha-N-acetylgalactosaminide alpha-2,6-sialyltransferase activity"/>
    <property type="evidence" value="ECO:0007669"/>
    <property type="project" value="TreeGrafter"/>
</dbReference>
<evidence type="ECO:0000256" key="12">
    <source>
        <dbReference type="ARBA" id="ARBA00023157"/>
    </source>
</evidence>
<dbReference type="Pfam" id="PF00777">
    <property type="entry name" value="Glyco_transf_29"/>
    <property type="match status" value="1"/>
</dbReference>
<keyword evidence="12" id="KW-1015">Disulfide bond</keyword>
<keyword evidence="10" id="KW-0443">Lipid metabolism</keyword>
<keyword evidence="5 15" id="KW-0812">Transmembrane</keyword>
<evidence type="ECO:0000256" key="13">
    <source>
        <dbReference type="ARBA" id="ARBA00023180"/>
    </source>
</evidence>
<dbReference type="AlphaFoldDB" id="A0A6B0R0P6"/>
<dbReference type="PANTHER" id="PTHR45906">
    <property type="entry name" value="ALPHA-N-ACETYL-NEURAMINYL-2,3-BETA-GALACTOSYL-1, 3-N-ACETYL-GALACTOSAMINIDE ALPHA-2,6-SIALYLTRANSFERASE-LIKE"/>
    <property type="match status" value="1"/>
</dbReference>
<keyword evidence="7" id="KW-0730">Sialic acid</keyword>
<organism evidence="16 17">
    <name type="scientific">Bos mutus</name>
    <name type="common">wild yak</name>
    <dbReference type="NCBI Taxonomy" id="72004"/>
    <lineage>
        <taxon>Eukaryota</taxon>
        <taxon>Metazoa</taxon>
        <taxon>Chordata</taxon>
        <taxon>Craniata</taxon>
        <taxon>Vertebrata</taxon>
        <taxon>Euteleostomi</taxon>
        <taxon>Mammalia</taxon>
        <taxon>Eutheria</taxon>
        <taxon>Laurasiatheria</taxon>
        <taxon>Artiodactyla</taxon>
        <taxon>Ruminantia</taxon>
        <taxon>Pecora</taxon>
        <taxon>Bovidae</taxon>
        <taxon>Bovinae</taxon>
        <taxon>Bos</taxon>
    </lineage>
</organism>
<evidence type="ECO:0008006" key="18">
    <source>
        <dbReference type="Google" id="ProtNLM"/>
    </source>
</evidence>
<dbReference type="EMBL" id="VBQZ03000011">
    <property type="protein sequence ID" value="MXQ82126.1"/>
    <property type="molecule type" value="Genomic_DNA"/>
</dbReference>
<reference evidence="16" key="1">
    <citation type="submission" date="2019-10" db="EMBL/GenBank/DDBJ databases">
        <title>The sequence and de novo assembly of the wild yak genome.</title>
        <authorList>
            <person name="Liu Y."/>
        </authorList>
    </citation>
    <scope>NUCLEOTIDE SEQUENCE [LARGE SCALE GENOMIC DNA]</scope>
    <source>
        <strain evidence="16">WY2019</strain>
    </source>
</reference>
<dbReference type="Gene3D" id="3.90.1480.20">
    <property type="entry name" value="Glycosyl transferase family 29"/>
    <property type="match status" value="1"/>
</dbReference>
<keyword evidence="4" id="KW-0808">Transferase</keyword>
<dbReference type="GO" id="GO:0009311">
    <property type="term" value="P:oligosaccharide metabolic process"/>
    <property type="evidence" value="ECO:0007669"/>
    <property type="project" value="TreeGrafter"/>
</dbReference>
<evidence type="ECO:0000256" key="3">
    <source>
        <dbReference type="ARBA" id="ARBA00022676"/>
    </source>
</evidence>
<keyword evidence="8 15" id="KW-1133">Transmembrane helix</keyword>
<evidence type="ECO:0000256" key="9">
    <source>
        <dbReference type="ARBA" id="ARBA00023034"/>
    </source>
</evidence>
<keyword evidence="6" id="KW-0735">Signal-anchor</keyword>
<evidence type="ECO:0000256" key="11">
    <source>
        <dbReference type="ARBA" id="ARBA00023136"/>
    </source>
</evidence>
<evidence type="ECO:0000313" key="16">
    <source>
        <dbReference type="EMBL" id="MXQ82126.1"/>
    </source>
</evidence>
<dbReference type="InterPro" id="IPR001675">
    <property type="entry name" value="Glyco_trans_29"/>
</dbReference>
<dbReference type="GO" id="GO:0000139">
    <property type="term" value="C:Golgi membrane"/>
    <property type="evidence" value="ECO:0007669"/>
    <property type="project" value="UniProtKB-SubCell"/>
</dbReference>
<evidence type="ECO:0000256" key="4">
    <source>
        <dbReference type="ARBA" id="ARBA00022679"/>
    </source>
</evidence>
<gene>
    <name evidence="16" type="ORF">E5288_WYG007971</name>
</gene>
<dbReference type="FunFam" id="3.90.1480.20:FF:000017">
    <property type="entry name" value="ST6 N-acetylgalactosaminide alpha-2,6-sialyltransferase 3"/>
    <property type="match status" value="1"/>
</dbReference>